<comment type="caution">
    <text evidence="1">The sequence shown here is derived from an EMBL/GenBank/DDBJ whole genome shotgun (WGS) entry which is preliminary data.</text>
</comment>
<gene>
    <name evidence="1" type="ORF">Tco_0875452</name>
</gene>
<protein>
    <submittedName>
        <fullName evidence="1">Uncharacterized protein</fullName>
    </submittedName>
</protein>
<evidence type="ECO:0000313" key="2">
    <source>
        <dbReference type="Proteomes" id="UP001151760"/>
    </source>
</evidence>
<name>A0ABQ5BPG9_9ASTR</name>
<reference evidence="1" key="1">
    <citation type="journal article" date="2022" name="Int. J. Mol. Sci.">
        <title>Draft Genome of Tanacetum Coccineum: Genomic Comparison of Closely Related Tanacetum-Family Plants.</title>
        <authorList>
            <person name="Yamashiro T."/>
            <person name="Shiraishi A."/>
            <person name="Nakayama K."/>
            <person name="Satake H."/>
        </authorList>
    </citation>
    <scope>NUCLEOTIDE SEQUENCE</scope>
</reference>
<reference evidence="1" key="2">
    <citation type="submission" date="2022-01" db="EMBL/GenBank/DDBJ databases">
        <authorList>
            <person name="Yamashiro T."/>
            <person name="Shiraishi A."/>
            <person name="Satake H."/>
            <person name="Nakayama K."/>
        </authorList>
    </citation>
    <scope>NUCLEOTIDE SEQUENCE</scope>
</reference>
<organism evidence="1 2">
    <name type="scientific">Tanacetum coccineum</name>
    <dbReference type="NCBI Taxonomy" id="301880"/>
    <lineage>
        <taxon>Eukaryota</taxon>
        <taxon>Viridiplantae</taxon>
        <taxon>Streptophyta</taxon>
        <taxon>Embryophyta</taxon>
        <taxon>Tracheophyta</taxon>
        <taxon>Spermatophyta</taxon>
        <taxon>Magnoliopsida</taxon>
        <taxon>eudicotyledons</taxon>
        <taxon>Gunneridae</taxon>
        <taxon>Pentapetalae</taxon>
        <taxon>asterids</taxon>
        <taxon>campanulids</taxon>
        <taxon>Asterales</taxon>
        <taxon>Asteraceae</taxon>
        <taxon>Asteroideae</taxon>
        <taxon>Anthemideae</taxon>
        <taxon>Anthemidinae</taxon>
        <taxon>Tanacetum</taxon>
    </lineage>
</organism>
<proteinExistence type="predicted"/>
<dbReference type="EMBL" id="BQNB010013501">
    <property type="protein sequence ID" value="GJT16746.1"/>
    <property type="molecule type" value="Genomic_DNA"/>
</dbReference>
<sequence length="121" mass="13101">MCVGVAVQPPRGCRIGSAHQPLGVTAVAAAELAMATTATTAAPYMLASLDGMECGYRRTWTCSRLLETRVYVSKVSHPWKGTRTRVGSELHSQFEEEPVENPVGTVKSLNELRAKPWDTIG</sequence>
<evidence type="ECO:0000313" key="1">
    <source>
        <dbReference type="EMBL" id="GJT16746.1"/>
    </source>
</evidence>
<keyword evidence="2" id="KW-1185">Reference proteome</keyword>
<accession>A0ABQ5BPG9</accession>
<dbReference type="Proteomes" id="UP001151760">
    <property type="component" value="Unassembled WGS sequence"/>
</dbReference>